<keyword evidence="18" id="KW-1185">Reference proteome</keyword>
<keyword evidence="4" id="KW-0276">Fatty acid metabolism</keyword>
<evidence type="ECO:0000313" key="17">
    <source>
        <dbReference type="EMBL" id="SPP85643.1"/>
    </source>
</evidence>
<dbReference type="AlphaFoldDB" id="A0A3B0JX44"/>
<dbReference type="STRING" id="7266.A0A3B0JX44"/>
<keyword evidence="6" id="KW-0007">Acetylation</keyword>
<dbReference type="InterPro" id="IPR029045">
    <property type="entry name" value="ClpP/crotonase-like_dom_sf"/>
</dbReference>
<evidence type="ECO:0000256" key="9">
    <source>
        <dbReference type="ARBA" id="ARBA00023235"/>
    </source>
</evidence>
<comment type="catalytic activity">
    <reaction evidence="11">
        <text>(2E)-tetradecenoyl-CoA = (3Z)-tetradecenoyl-CoA</text>
        <dbReference type="Rhea" id="RHEA:29847"/>
        <dbReference type="ChEBI" id="CHEBI:61405"/>
        <dbReference type="ChEBI" id="CHEBI:61968"/>
    </reaction>
    <physiologicalReaction direction="right-to-left" evidence="11">
        <dbReference type="Rhea" id="RHEA:29849"/>
    </physiologicalReaction>
</comment>
<evidence type="ECO:0000256" key="5">
    <source>
        <dbReference type="ARBA" id="ARBA00022946"/>
    </source>
</evidence>
<evidence type="ECO:0000256" key="13">
    <source>
        <dbReference type="ARBA" id="ARBA00052542"/>
    </source>
</evidence>
<dbReference type="OMA" id="NCIIGLN"/>
<protein>
    <recommendedName>
        <fullName evidence="15">Enoyl-CoA delta isomerase 1, mitochondrial</fullName>
    </recommendedName>
    <alternativeName>
        <fullName evidence="16">3,2-trans-enoyl-CoA isomerase</fullName>
    </alternativeName>
</protein>
<dbReference type="Gene3D" id="3.90.226.10">
    <property type="entry name" value="2-enoyl-CoA Hydratase, Chain A, domain 1"/>
    <property type="match status" value="1"/>
</dbReference>
<evidence type="ECO:0000256" key="14">
    <source>
        <dbReference type="ARBA" id="ARBA00056147"/>
    </source>
</evidence>
<evidence type="ECO:0000256" key="8">
    <source>
        <dbReference type="ARBA" id="ARBA00023128"/>
    </source>
</evidence>
<evidence type="ECO:0000256" key="16">
    <source>
        <dbReference type="ARBA" id="ARBA00083575"/>
    </source>
</evidence>
<comment type="catalytic activity">
    <reaction evidence="10">
        <text>(3Z)-decenoyl-CoA = (2E)-decenoyl-CoA</text>
        <dbReference type="Rhea" id="RHEA:77195"/>
        <dbReference type="ChEBI" id="CHEBI:61406"/>
        <dbReference type="ChEBI" id="CHEBI:195601"/>
    </reaction>
    <physiologicalReaction direction="left-to-right" evidence="10">
        <dbReference type="Rhea" id="RHEA:77196"/>
    </physiologicalReaction>
</comment>
<dbReference type="GO" id="GO:0005759">
    <property type="term" value="C:mitochondrial matrix"/>
    <property type="evidence" value="ECO:0007669"/>
    <property type="project" value="UniProtKB-SubCell"/>
</dbReference>
<evidence type="ECO:0000313" key="18">
    <source>
        <dbReference type="Proteomes" id="UP000268350"/>
    </source>
</evidence>
<comment type="pathway">
    <text evidence="2">Lipid metabolism; fatty acid beta-oxidation.</text>
</comment>
<accession>A0A3B0JX44</accession>
<dbReference type="Proteomes" id="UP000268350">
    <property type="component" value="Unassembled WGS sequence"/>
</dbReference>
<dbReference type="GO" id="GO:0006635">
    <property type="term" value="P:fatty acid beta-oxidation"/>
    <property type="evidence" value="ECO:0007669"/>
    <property type="project" value="TreeGrafter"/>
</dbReference>
<evidence type="ECO:0000256" key="15">
    <source>
        <dbReference type="ARBA" id="ARBA00068317"/>
    </source>
</evidence>
<comment type="subunit">
    <text evidence="3">Homotrimer.</text>
</comment>
<evidence type="ECO:0000256" key="10">
    <source>
        <dbReference type="ARBA" id="ARBA00050938"/>
    </source>
</evidence>
<dbReference type="CDD" id="cd06558">
    <property type="entry name" value="crotonase-like"/>
    <property type="match status" value="1"/>
</dbReference>
<dbReference type="EMBL" id="OUUW01000010">
    <property type="protein sequence ID" value="SPP85643.1"/>
    <property type="molecule type" value="Genomic_DNA"/>
</dbReference>
<keyword evidence="9 17" id="KW-0413">Isomerase</keyword>
<dbReference type="OrthoDB" id="1696280at2759"/>
<comment type="catalytic activity">
    <reaction evidence="12">
        <text>(3Z)-dodecenoyl-CoA = (2E)-dodecenoyl-CoA</text>
        <dbReference type="Rhea" id="RHEA:23716"/>
        <dbReference type="ChEBI" id="CHEBI:57330"/>
        <dbReference type="ChEBI" id="CHEBI:58543"/>
        <dbReference type="EC" id="5.3.3.8"/>
    </reaction>
    <physiologicalReaction direction="left-to-right" evidence="12">
        <dbReference type="Rhea" id="RHEA:23717"/>
    </physiologicalReaction>
</comment>
<evidence type="ECO:0000256" key="1">
    <source>
        <dbReference type="ARBA" id="ARBA00004305"/>
    </source>
</evidence>
<dbReference type="FunFam" id="3.90.226.10:FF:000034">
    <property type="entry name" value="Enoyl-CoA delta isomerase 1"/>
    <property type="match status" value="1"/>
</dbReference>
<gene>
    <name evidence="17" type="ORF">DGUA_6G004139</name>
</gene>
<proteinExistence type="predicted"/>
<evidence type="ECO:0000256" key="3">
    <source>
        <dbReference type="ARBA" id="ARBA00011233"/>
    </source>
</evidence>
<keyword evidence="8" id="KW-0496">Mitochondrion</keyword>
<dbReference type="Gene3D" id="6.10.250.170">
    <property type="match status" value="1"/>
</dbReference>
<dbReference type="PANTHER" id="PTHR11941">
    <property type="entry name" value="ENOYL-COA HYDRATASE-RELATED"/>
    <property type="match status" value="1"/>
</dbReference>
<comment type="function">
    <text evidence="14">Key enzyme of fatty acid beta-oxidation. Able to isomerize both 3-cis (3Z) and 3-trans (3E) double bonds into the 2-trans (2E) form in a range of enoyl-CoA species, with a preference for (3Z)-enoyl-CoAs over (3E)-enoyl-CoAs. The catalytic efficiency of this enzyme is not affected by the fatty acyl chain length.</text>
</comment>
<name>A0A3B0JX44_DROGU</name>
<evidence type="ECO:0000256" key="2">
    <source>
        <dbReference type="ARBA" id="ARBA00005005"/>
    </source>
</evidence>
<comment type="subcellular location">
    <subcellularLocation>
        <location evidence="1">Mitochondrion matrix</location>
    </subcellularLocation>
</comment>
<dbReference type="SUPFAM" id="SSF52096">
    <property type="entry name" value="ClpP/crotonase"/>
    <property type="match status" value="1"/>
</dbReference>
<keyword evidence="7" id="KW-0443">Lipid metabolism</keyword>
<dbReference type="PANTHER" id="PTHR11941:SF45">
    <property type="entry name" value="ENOYL-COA DELTA ISOMERASE 1, MITOCHONDRIAL"/>
    <property type="match status" value="1"/>
</dbReference>
<reference evidence="18" key="1">
    <citation type="submission" date="2018-01" db="EMBL/GenBank/DDBJ databases">
        <authorList>
            <person name="Alioto T."/>
            <person name="Alioto T."/>
        </authorList>
    </citation>
    <scope>NUCLEOTIDE SEQUENCE [LARGE SCALE GENOMIC DNA]</scope>
</reference>
<evidence type="ECO:0000256" key="12">
    <source>
        <dbReference type="ARBA" id="ARBA00052376"/>
    </source>
</evidence>
<dbReference type="GO" id="GO:0004165">
    <property type="term" value="F:delta(3)-delta(2)-enoyl-CoA isomerase activity"/>
    <property type="evidence" value="ECO:0007669"/>
    <property type="project" value="UniProtKB-EC"/>
</dbReference>
<evidence type="ECO:0000256" key="4">
    <source>
        <dbReference type="ARBA" id="ARBA00022832"/>
    </source>
</evidence>
<dbReference type="InterPro" id="IPR001753">
    <property type="entry name" value="Enoyl-CoA_hydra/iso"/>
</dbReference>
<sequence length="282" mass="31192">MFSPRVVSLVPRTGPRRFMSTASKLTTVEVNDKTGIATLTMCRPPVNGQNLELLLDIKSSIKEIENDSSRGLIITSASPKVFCAGLDILEMHKPDQQRLRAVWTELQNVWCALYGISMPTAAAINGHAPAGGCLLATACEYRVMVPDCRIGLNETQLGIIAPKWLVSGFLNILPKRVAERALTQSRLFTTDEALQEGLIDEIANSKEEAVEKCAAFIGTFSKVNPVARALTKLQFRAENLRQFHKEREQDVENFLSLVNRPEVQKGIGAYLEGLKKKKANKQ</sequence>
<keyword evidence="5" id="KW-0809">Transit peptide</keyword>
<evidence type="ECO:0000256" key="11">
    <source>
        <dbReference type="ARBA" id="ARBA00051293"/>
    </source>
</evidence>
<organism evidence="17 18">
    <name type="scientific">Drosophila guanche</name>
    <name type="common">Fruit fly</name>
    <dbReference type="NCBI Taxonomy" id="7266"/>
    <lineage>
        <taxon>Eukaryota</taxon>
        <taxon>Metazoa</taxon>
        <taxon>Ecdysozoa</taxon>
        <taxon>Arthropoda</taxon>
        <taxon>Hexapoda</taxon>
        <taxon>Insecta</taxon>
        <taxon>Pterygota</taxon>
        <taxon>Neoptera</taxon>
        <taxon>Endopterygota</taxon>
        <taxon>Diptera</taxon>
        <taxon>Brachycera</taxon>
        <taxon>Muscomorpha</taxon>
        <taxon>Ephydroidea</taxon>
        <taxon>Drosophilidae</taxon>
        <taxon>Drosophila</taxon>
        <taxon>Sophophora</taxon>
    </lineage>
</organism>
<evidence type="ECO:0000256" key="6">
    <source>
        <dbReference type="ARBA" id="ARBA00022990"/>
    </source>
</evidence>
<comment type="catalytic activity">
    <reaction evidence="13">
        <text>(3Z)-octenoyl-CoA = (2E)-octenoyl-CoA</text>
        <dbReference type="Rhea" id="RHEA:46044"/>
        <dbReference type="ChEBI" id="CHEBI:62242"/>
        <dbReference type="ChEBI" id="CHEBI:85640"/>
    </reaction>
    <physiologicalReaction direction="left-to-right" evidence="13">
        <dbReference type="Rhea" id="RHEA:46045"/>
    </physiologicalReaction>
</comment>
<dbReference type="Pfam" id="PF00378">
    <property type="entry name" value="ECH_1"/>
    <property type="match status" value="1"/>
</dbReference>
<evidence type="ECO:0000256" key="7">
    <source>
        <dbReference type="ARBA" id="ARBA00023098"/>
    </source>
</evidence>